<dbReference type="AlphaFoldDB" id="A0A2N3PPV3"/>
<dbReference type="InterPro" id="IPR014756">
    <property type="entry name" value="Ig_E-set"/>
</dbReference>
<organism evidence="2 3">
    <name type="scientific">Telmatospirillum siberiense</name>
    <dbReference type="NCBI Taxonomy" id="382514"/>
    <lineage>
        <taxon>Bacteria</taxon>
        <taxon>Pseudomonadati</taxon>
        <taxon>Pseudomonadota</taxon>
        <taxon>Alphaproteobacteria</taxon>
        <taxon>Rhodospirillales</taxon>
        <taxon>Rhodospirillaceae</taxon>
        <taxon>Telmatospirillum</taxon>
    </lineage>
</organism>
<protein>
    <submittedName>
        <fullName evidence="2">Thiosulfate oxidation carrier complex protein SoxZ</fullName>
    </submittedName>
</protein>
<proteinExistence type="predicted"/>
<comment type="caution">
    <text evidence="2">The sequence shown here is derived from an EMBL/GenBank/DDBJ whole genome shotgun (WGS) entry which is preliminary data.</text>
</comment>
<dbReference type="InterPro" id="IPR013783">
    <property type="entry name" value="Ig-like_fold"/>
</dbReference>
<accession>A0A2N3PPV3</accession>
<dbReference type="Pfam" id="PF08770">
    <property type="entry name" value="SoxZ"/>
    <property type="match status" value="1"/>
</dbReference>
<dbReference type="Proteomes" id="UP000233293">
    <property type="component" value="Unassembled WGS sequence"/>
</dbReference>
<sequence length="106" mass="11549">MAKPLIKVPPTAKKGEIIEIKTLIAHPMETGYRAGLNGATLPRDIIRRFVCSLDGEEIFSADFSPAIAANPFLSFFTRIEKSGSITFQWTGDNGFSVSETVEISVS</sequence>
<dbReference type="RefSeq" id="WP_101252754.1">
    <property type="nucleotide sequence ID" value="NZ_PIUM01000032.1"/>
</dbReference>
<dbReference type="EMBL" id="PIUM01000032">
    <property type="protein sequence ID" value="PKU22430.1"/>
    <property type="molecule type" value="Genomic_DNA"/>
</dbReference>
<keyword evidence="3" id="KW-1185">Reference proteome</keyword>
<dbReference type="SUPFAM" id="SSF81296">
    <property type="entry name" value="E set domains"/>
    <property type="match status" value="1"/>
</dbReference>
<evidence type="ECO:0000313" key="3">
    <source>
        <dbReference type="Proteomes" id="UP000233293"/>
    </source>
</evidence>
<gene>
    <name evidence="2" type="primary">soxZ</name>
    <name evidence="2" type="ORF">CWS72_21760</name>
</gene>
<dbReference type="Gene3D" id="2.60.40.10">
    <property type="entry name" value="Immunoglobulins"/>
    <property type="match status" value="1"/>
</dbReference>
<dbReference type="OrthoDB" id="9795530at2"/>
<name>A0A2N3PPV3_9PROT</name>
<evidence type="ECO:0000259" key="1">
    <source>
        <dbReference type="Pfam" id="PF08770"/>
    </source>
</evidence>
<evidence type="ECO:0000313" key="2">
    <source>
        <dbReference type="EMBL" id="PKU22430.1"/>
    </source>
</evidence>
<dbReference type="InterPro" id="IPR030995">
    <property type="entry name" value="SoxZ"/>
</dbReference>
<dbReference type="InterPro" id="IPR014880">
    <property type="entry name" value="SoxZ_dom"/>
</dbReference>
<dbReference type="NCBIfam" id="TIGR04490">
    <property type="entry name" value="SoxZ_true"/>
    <property type="match status" value="1"/>
</dbReference>
<reference evidence="3" key="1">
    <citation type="submission" date="2017-12" db="EMBL/GenBank/DDBJ databases">
        <title>Draft genome sequence of Telmatospirillum siberiense 26-4b1T, an acidotolerant peatland alphaproteobacterium potentially involved in sulfur cycling.</title>
        <authorList>
            <person name="Hausmann B."/>
            <person name="Pjevac P."/>
            <person name="Schreck K."/>
            <person name="Herbold C.W."/>
            <person name="Daims H."/>
            <person name="Wagner M."/>
            <person name="Pester M."/>
            <person name="Loy A."/>
        </authorList>
    </citation>
    <scope>NUCLEOTIDE SEQUENCE [LARGE SCALE GENOMIC DNA]</scope>
    <source>
        <strain evidence="3">26-4b1</strain>
    </source>
</reference>
<feature type="domain" description="Sulphur oxidation protein SoxZ" evidence="1">
    <location>
        <begin position="7"/>
        <end position="101"/>
    </location>
</feature>